<dbReference type="PANTHER" id="PTHR46398">
    <property type="entry name" value="ALPHA/BETA-HYDROLASES SUPERFAMILY PROTEIN"/>
    <property type="match status" value="1"/>
</dbReference>
<evidence type="ECO:0000256" key="2">
    <source>
        <dbReference type="ARBA" id="ARBA00022527"/>
    </source>
</evidence>
<keyword evidence="5 12" id="KW-0732">Signal</keyword>
<dbReference type="PANTHER" id="PTHR46398:SF4">
    <property type="entry name" value="ALPHA_BETA-HYDROLASES SUPERFAMILY PROTEIN"/>
    <property type="match status" value="1"/>
</dbReference>
<dbReference type="GO" id="GO:0005509">
    <property type="term" value="F:calcium ion binding"/>
    <property type="evidence" value="ECO:0007669"/>
    <property type="project" value="InterPro"/>
</dbReference>
<keyword evidence="6" id="KW-0418">Kinase</keyword>
<feature type="domain" description="Wall-associated receptor kinase" evidence="13">
    <location>
        <begin position="214"/>
        <end position="249"/>
    </location>
</feature>
<organism evidence="15 16">
    <name type="scientific">Arabidopsis arenosa</name>
    <name type="common">Sand rock-cress</name>
    <name type="synonym">Cardaminopsis arenosa</name>
    <dbReference type="NCBI Taxonomy" id="38785"/>
    <lineage>
        <taxon>Eukaryota</taxon>
        <taxon>Viridiplantae</taxon>
        <taxon>Streptophyta</taxon>
        <taxon>Embryophyta</taxon>
        <taxon>Tracheophyta</taxon>
        <taxon>Spermatophyta</taxon>
        <taxon>Magnoliopsida</taxon>
        <taxon>eudicotyledons</taxon>
        <taxon>Gunneridae</taxon>
        <taxon>Pentapetalae</taxon>
        <taxon>rosids</taxon>
        <taxon>malvids</taxon>
        <taxon>Brassicales</taxon>
        <taxon>Brassicaceae</taxon>
        <taxon>Camelineae</taxon>
        <taxon>Arabidopsis</taxon>
    </lineage>
</organism>
<evidence type="ECO:0000259" key="14">
    <source>
        <dbReference type="Pfam" id="PF13947"/>
    </source>
</evidence>
<dbReference type="InterPro" id="IPR018097">
    <property type="entry name" value="EGF_Ca-bd_CS"/>
</dbReference>
<feature type="domain" description="Wall-associated receptor kinase galacturonan-binding" evidence="14">
    <location>
        <begin position="29"/>
        <end position="79"/>
    </location>
</feature>
<dbReference type="InterPro" id="IPR013695">
    <property type="entry name" value="WAK"/>
</dbReference>
<evidence type="ECO:0000256" key="7">
    <source>
        <dbReference type="ARBA" id="ARBA00022989"/>
    </source>
</evidence>
<dbReference type="AlphaFoldDB" id="A0A8S2AE36"/>
<evidence type="ECO:0000256" key="5">
    <source>
        <dbReference type="ARBA" id="ARBA00022729"/>
    </source>
</evidence>
<evidence type="ECO:0000256" key="4">
    <source>
        <dbReference type="ARBA" id="ARBA00022692"/>
    </source>
</evidence>
<evidence type="ECO:0000256" key="10">
    <source>
        <dbReference type="ARBA" id="ARBA00023180"/>
    </source>
</evidence>
<dbReference type="GO" id="GO:0030247">
    <property type="term" value="F:polysaccharide binding"/>
    <property type="evidence" value="ECO:0007669"/>
    <property type="project" value="InterPro"/>
</dbReference>
<evidence type="ECO:0000259" key="13">
    <source>
        <dbReference type="Pfam" id="PF08488"/>
    </source>
</evidence>
<evidence type="ECO:0000313" key="15">
    <source>
        <dbReference type="EMBL" id="CAE6075564.1"/>
    </source>
</evidence>
<dbReference type="GO" id="GO:0016020">
    <property type="term" value="C:membrane"/>
    <property type="evidence" value="ECO:0007669"/>
    <property type="project" value="UniProtKB-SubCell"/>
</dbReference>
<evidence type="ECO:0000256" key="3">
    <source>
        <dbReference type="ARBA" id="ARBA00022679"/>
    </source>
</evidence>
<dbReference type="Pfam" id="PF13947">
    <property type="entry name" value="GUB_WAK_bind"/>
    <property type="match status" value="1"/>
</dbReference>
<dbReference type="InterPro" id="IPR025287">
    <property type="entry name" value="WAK_GUB"/>
</dbReference>
<keyword evidence="9" id="KW-1015">Disulfide bond</keyword>
<keyword evidence="8" id="KW-0472">Membrane</keyword>
<dbReference type="PROSITE" id="PS01187">
    <property type="entry name" value="EGF_CA"/>
    <property type="match status" value="1"/>
</dbReference>
<evidence type="ECO:0000313" key="16">
    <source>
        <dbReference type="Proteomes" id="UP000682877"/>
    </source>
</evidence>
<gene>
    <name evidence="15" type="ORF">AARE701A_LOCUS12914</name>
</gene>
<protein>
    <recommendedName>
        <fullName evidence="17">Wall-associated receptor kinase galacturonan-binding domain-containing protein</fullName>
    </recommendedName>
</protein>
<dbReference type="EMBL" id="LR999455">
    <property type="protein sequence ID" value="CAE6075564.1"/>
    <property type="molecule type" value="Genomic_DNA"/>
</dbReference>
<keyword evidence="16" id="KW-1185">Reference proteome</keyword>
<feature type="compositionally biased region" description="Acidic residues" evidence="11">
    <location>
        <begin position="572"/>
        <end position="589"/>
    </location>
</feature>
<feature type="region of interest" description="Disordered" evidence="11">
    <location>
        <begin position="558"/>
        <end position="612"/>
    </location>
</feature>
<dbReference type="Gene3D" id="2.10.25.10">
    <property type="entry name" value="Laminin"/>
    <property type="match status" value="1"/>
</dbReference>
<keyword evidence="4" id="KW-0812">Transmembrane</keyword>
<keyword evidence="10" id="KW-0325">Glycoprotein</keyword>
<dbReference type="GO" id="GO:0004674">
    <property type="term" value="F:protein serine/threonine kinase activity"/>
    <property type="evidence" value="ECO:0007669"/>
    <property type="project" value="UniProtKB-KW"/>
</dbReference>
<feature type="chain" id="PRO_5035826589" description="Wall-associated receptor kinase galacturonan-binding domain-containing protein" evidence="12">
    <location>
        <begin position="30"/>
        <end position="643"/>
    </location>
</feature>
<sequence>MRFDNKYAFLTSLLLLLLSSSIVVVSSYCQPTCGNIKIPYPFGISNKDCYLNDDYKIECLKNSPILSKFNMTVVSISLPEGDYGSHTSAIFGSVRVRIPITSRGCSNDGKETGSLLNLTGSPFFVENDNYLVAVGCKSRVSLTNIEPSKVVCELNCTAKAELNSNNIPFFDKTGCSNNTLPRSDSQICTKNKTSCVGNGCCLSSIPYQPQQIIDDNYELLNGTKPEPLFAKGNATVRLGWVIQTKNLSFLDSLSCKTKTEYKNYRYPYDRKISCVCDNSTILENTYASCGCNQGYTGNAYIVNGCSDVDECSNKSLNYCRASDTCVNLLGEYNCVGDKAHAIMAGVGSGFGVLFLVEIDDDDDDEDEEVMHMVDINDSWTVGVTAPASSIVASCSSSDVQPLFPRPTWTVTPLEDIFKSVFCLPCLLCIRCMKDTCVPEQKMLKNPRRLYAPGRMYHIVERKPCRLGRYPPVVKTAVPVDGRFEHIVLSCNATSDHAIIWIEREAQRALNLMMEKEKKMEIPEKQRMERQESLAREHNLEYRAALRRAVTLDVPHAESMASEYGTFDKTQENETEEEEETEDEEEEETDLIAPMVGESSSSSSVRPTYRKKRNRRVSWDELIEHLFERDESGNLTFEKSDLPQ</sequence>
<evidence type="ECO:0000256" key="12">
    <source>
        <dbReference type="SAM" id="SignalP"/>
    </source>
</evidence>
<dbReference type="Pfam" id="PF08488">
    <property type="entry name" value="WAK"/>
    <property type="match status" value="1"/>
</dbReference>
<reference evidence="15" key="1">
    <citation type="submission" date="2021-01" db="EMBL/GenBank/DDBJ databases">
        <authorList>
            <person name="Bezrukov I."/>
        </authorList>
    </citation>
    <scope>NUCLEOTIDE SEQUENCE</scope>
</reference>
<accession>A0A8S2AE36</accession>
<evidence type="ECO:0000256" key="11">
    <source>
        <dbReference type="SAM" id="MobiDB-lite"/>
    </source>
</evidence>
<evidence type="ECO:0000256" key="9">
    <source>
        <dbReference type="ARBA" id="ARBA00023157"/>
    </source>
</evidence>
<feature type="signal peptide" evidence="12">
    <location>
        <begin position="1"/>
        <end position="29"/>
    </location>
</feature>
<comment type="subcellular location">
    <subcellularLocation>
        <location evidence="1">Membrane</location>
        <topology evidence="1">Single-pass type I membrane protein</topology>
    </subcellularLocation>
</comment>
<dbReference type="Proteomes" id="UP000682877">
    <property type="component" value="Chromosome 5"/>
</dbReference>
<evidence type="ECO:0008006" key="17">
    <source>
        <dbReference type="Google" id="ProtNLM"/>
    </source>
</evidence>
<keyword evidence="7" id="KW-1133">Transmembrane helix</keyword>
<proteinExistence type="predicted"/>
<evidence type="ECO:0000256" key="1">
    <source>
        <dbReference type="ARBA" id="ARBA00004479"/>
    </source>
</evidence>
<keyword evidence="2" id="KW-0723">Serine/threonine-protein kinase</keyword>
<evidence type="ECO:0000256" key="6">
    <source>
        <dbReference type="ARBA" id="ARBA00022777"/>
    </source>
</evidence>
<evidence type="ECO:0000256" key="8">
    <source>
        <dbReference type="ARBA" id="ARBA00023136"/>
    </source>
</evidence>
<keyword evidence="3" id="KW-0808">Transferase</keyword>
<name>A0A8S2AE36_ARAAE</name>